<dbReference type="InterPro" id="IPR001007">
    <property type="entry name" value="VWF_dom"/>
</dbReference>
<dbReference type="PROSITE" id="PS01208">
    <property type="entry name" value="VWFC_1"/>
    <property type="match status" value="1"/>
</dbReference>
<dbReference type="Gene3D" id="2.10.25.10">
    <property type="entry name" value="Laminin"/>
    <property type="match status" value="3"/>
</dbReference>
<dbReference type="Gene3D" id="2.20.100.10">
    <property type="entry name" value="Thrombospondin type-1 (TSP1) repeat"/>
    <property type="match status" value="4"/>
</dbReference>
<reference evidence="8" key="2">
    <citation type="submission" date="2025-08" db="UniProtKB">
        <authorList>
            <consortium name="Ensembl"/>
        </authorList>
    </citation>
    <scope>IDENTIFICATION</scope>
</reference>
<evidence type="ECO:0000313" key="9">
    <source>
        <dbReference type="Proteomes" id="UP000314982"/>
    </source>
</evidence>
<organism evidence="8 9">
    <name type="scientific">Hucho hucho</name>
    <name type="common">huchen</name>
    <dbReference type="NCBI Taxonomy" id="62062"/>
    <lineage>
        <taxon>Eukaryota</taxon>
        <taxon>Metazoa</taxon>
        <taxon>Chordata</taxon>
        <taxon>Craniata</taxon>
        <taxon>Vertebrata</taxon>
        <taxon>Euteleostomi</taxon>
        <taxon>Actinopterygii</taxon>
        <taxon>Neopterygii</taxon>
        <taxon>Teleostei</taxon>
        <taxon>Protacanthopterygii</taxon>
        <taxon>Salmoniformes</taxon>
        <taxon>Salmonidae</taxon>
        <taxon>Salmoninae</taxon>
        <taxon>Hucho</taxon>
    </lineage>
</organism>
<feature type="domain" description="VWFC" evidence="7">
    <location>
        <begin position="631"/>
        <end position="687"/>
    </location>
</feature>
<evidence type="ECO:0000256" key="2">
    <source>
        <dbReference type="ARBA" id="ARBA00023157"/>
    </source>
</evidence>
<evidence type="ECO:0000256" key="1">
    <source>
        <dbReference type="ARBA" id="ARBA00022729"/>
    </source>
</evidence>
<dbReference type="InterPro" id="IPR000884">
    <property type="entry name" value="TSP1_rpt"/>
</dbReference>
<dbReference type="GeneTree" id="ENSGT00940000155829"/>
<sequence>MPHVRVDRVVLLLLCVPEAAASPRTALTSHQGTALFPSGHPEQNLHTRPLSCLCHNGTLQCDMRECEVILSEWSEWTPCSPCVPASSLQSFSSPQGGAAALVSVQRRYRACLDLDSGQPVSGEEEGAQCTGELEEGRLCPDPNACRDLCQWSVWSVWSVCQEPCSGGVRQRHRQPQASPPGPQCQKQQSQTKSCNTGLCPGERCEDRGRVYQSSCANQCPRSCTDLWEHVQCLQGVCHPGCRCPEGWLLQDGDCVEVSECRCGVPMANGTLEISPAENVTLDCNTCVCENGTLVCTDLLCPVYGPWGQWSACSESCGTGQRMRIRPCNDTEGGPPCAETVHTETCVLPPCPAGCVLSEWSSWSECSASCGGGVSVRIKTVLQEPQPGGQECPTPLEQHTACQTNSCLPECPSSQVFSQCAGSCPYSCEDRWPENQCVSGPCIPGCTCLPGMVLYNGSCVLQDACPCSPHSLPGTLNMTLDDPEGEVASGTVLQHQCNTCVCQGGVFNCTEDPCNVDCEWGSWSEWSQCSVSCGSGQRSSRRTVFQPQQYEGAECEGPAQRTALCRAPDCACPDGERWRRSVSEALSVCERSCVEIYLTSPLNCSATEGCVCKEGLYRNADGLCVIPALCPCEEQGMLREASSEWEEGCLVCRCVNGQKRCQSGCPPLQCEEGEVKVEEPGSCCPVCRKEFPGEPVAECRRYTEVRNITKGDCRLDNVEVSYCRGRCLSKIDVILEEPYLQSLCDCCSYRLDPESPVRFLSLLCDSGESEPVVLPVIHSCECTSCQGG</sequence>
<evidence type="ECO:0000256" key="5">
    <source>
        <dbReference type="SAM" id="SignalP"/>
    </source>
</evidence>
<name>A0A4W5N973_9TELE</name>
<dbReference type="InterPro" id="IPR002919">
    <property type="entry name" value="TIL_dom"/>
</dbReference>
<keyword evidence="3" id="KW-0325">Glycoprotein</keyword>
<dbReference type="Pfam" id="PF19028">
    <property type="entry name" value="TSP1_spondin"/>
    <property type="match status" value="1"/>
</dbReference>
<dbReference type="Proteomes" id="UP000314982">
    <property type="component" value="Unassembled WGS sequence"/>
</dbReference>
<dbReference type="SUPFAM" id="SSF82895">
    <property type="entry name" value="TSP-1 type 1 repeat"/>
    <property type="match status" value="4"/>
</dbReference>
<dbReference type="InterPro" id="IPR036383">
    <property type="entry name" value="TSP1_rpt_sf"/>
</dbReference>
<dbReference type="InterPro" id="IPR044004">
    <property type="entry name" value="TSP1_spondin_dom"/>
</dbReference>
<dbReference type="PROSITE" id="PS01225">
    <property type="entry name" value="CTCK_2"/>
    <property type="match status" value="1"/>
</dbReference>
<evidence type="ECO:0000259" key="7">
    <source>
        <dbReference type="PROSITE" id="PS50184"/>
    </source>
</evidence>
<dbReference type="InterPro" id="IPR051418">
    <property type="entry name" value="Spondin/Thrombospondin_T1"/>
</dbReference>
<proteinExistence type="predicted"/>
<reference evidence="9" key="1">
    <citation type="submission" date="2018-06" db="EMBL/GenBank/DDBJ databases">
        <title>Genome assembly of Danube salmon.</title>
        <authorList>
            <person name="Macqueen D.J."/>
            <person name="Gundappa M.K."/>
        </authorList>
    </citation>
    <scope>NUCLEOTIDE SEQUENCE [LARGE SCALE GENOMIC DNA]</scope>
</reference>
<keyword evidence="1 5" id="KW-0732">Signal</keyword>
<dbReference type="Pfam" id="PF00090">
    <property type="entry name" value="TSP_1"/>
    <property type="match status" value="3"/>
</dbReference>
<dbReference type="CDD" id="cd19941">
    <property type="entry name" value="TIL"/>
    <property type="match status" value="3"/>
</dbReference>
<dbReference type="PROSITE" id="PS50092">
    <property type="entry name" value="TSP1"/>
    <property type="match status" value="5"/>
</dbReference>
<evidence type="ECO:0000256" key="4">
    <source>
        <dbReference type="PROSITE-ProRule" id="PRU00039"/>
    </source>
</evidence>
<evidence type="ECO:0000313" key="8">
    <source>
        <dbReference type="Ensembl" id="ENSHHUP00000047332.1"/>
    </source>
</evidence>
<keyword evidence="2" id="KW-1015">Disulfide bond</keyword>
<evidence type="ECO:0008006" key="10">
    <source>
        <dbReference type="Google" id="ProtNLM"/>
    </source>
</evidence>
<keyword evidence="9" id="KW-1185">Reference proteome</keyword>
<dbReference type="SMART" id="SM00214">
    <property type="entry name" value="VWC"/>
    <property type="match status" value="1"/>
</dbReference>
<dbReference type="InterPro" id="IPR036084">
    <property type="entry name" value="Ser_inhib-like_sf"/>
</dbReference>
<dbReference type="SMART" id="SM00209">
    <property type="entry name" value="TSP1"/>
    <property type="match status" value="5"/>
</dbReference>
<feature type="signal peptide" evidence="5">
    <location>
        <begin position="1"/>
        <end position="21"/>
    </location>
</feature>
<dbReference type="Ensembl" id="ENSHHUT00000049065.1">
    <property type="protein sequence ID" value="ENSHHUP00000047332.1"/>
    <property type="gene ID" value="ENSHHUG00000028731.1"/>
</dbReference>
<evidence type="ECO:0000259" key="6">
    <source>
        <dbReference type="PROSITE" id="PS01225"/>
    </source>
</evidence>
<dbReference type="PANTHER" id="PTHR11311:SF15">
    <property type="entry name" value="SPONDIN-2"/>
    <property type="match status" value="1"/>
</dbReference>
<accession>A0A4W5N973</accession>
<dbReference type="InterPro" id="IPR006207">
    <property type="entry name" value="Cys_knot_C"/>
</dbReference>
<dbReference type="Pfam" id="PF01826">
    <property type="entry name" value="TIL"/>
    <property type="match status" value="2"/>
</dbReference>
<protein>
    <recommendedName>
        <fullName evidence="10">VWFC domain-containing protein</fullName>
    </recommendedName>
</protein>
<dbReference type="SUPFAM" id="SSF57567">
    <property type="entry name" value="Serine protease inhibitors"/>
    <property type="match status" value="3"/>
</dbReference>
<evidence type="ECO:0000256" key="3">
    <source>
        <dbReference type="ARBA" id="ARBA00023180"/>
    </source>
</evidence>
<reference evidence="8" key="3">
    <citation type="submission" date="2025-09" db="UniProtKB">
        <authorList>
            <consortium name="Ensembl"/>
        </authorList>
    </citation>
    <scope>IDENTIFICATION</scope>
</reference>
<dbReference type="AlphaFoldDB" id="A0A4W5N973"/>
<feature type="chain" id="PRO_5021231462" description="VWFC domain-containing protein" evidence="5">
    <location>
        <begin position="22"/>
        <end position="787"/>
    </location>
</feature>
<comment type="caution">
    <text evidence="4">Lacks conserved residue(s) required for the propagation of feature annotation.</text>
</comment>
<dbReference type="PANTHER" id="PTHR11311">
    <property type="entry name" value="SPONDIN"/>
    <property type="match status" value="1"/>
</dbReference>
<dbReference type="PROSITE" id="PS50184">
    <property type="entry name" value="VWFC_2"/>
    <property type="match status" value="1"/>
</dbReference>
<feature type="domain" description="CTCK" evidence="6">
    <location>
        <begin position="698"/>
        <end position="785"/>
    </location>
</feature>